<organism evidence="1 2">
    <name type="scientific">Methylovorus glucosotrophus (strain SIP3-4)</name>
    <dbReference type="NCBI Taxonomy" id="582744"/>
    <lineage>
        <taxon>Bacteria</taxon>
        <taxon>Pseudomonadati</taxon>
        <taxon>Pseudomonadota</taxon>
        <taxon>Betaproteobacteria</taxon>
        <taxon>Nitrosomonadales</taxon>
        <taxon>Methylophilaceae</taxon>
        <taxon>Methylovorus</taxon>
    </lineage>
</organism>
<sequence>MTITNDEIKLALKEVFSNKNKAESFARAEENTLLAIHGNRNIEFFLNRTLANNGIDGKIGLMLLKEDYELYNQDIATMPMELFLQPFLSKDISFIDKVINRLFINNSNQDVAQRMLIAYSIFSYACQCEHLALHESTTGFIENGILNERSHFRWVYITHLAYMAKNGINANEVVNNSITYFNYHDNKEIEAQLDESHKLFRQVVKKFIEAILKHTNNNDFKVVINYFKDKIKKAMKNDYENHYNFIDIISKASGDNSFNKLFK</sequence>
<dbReference type="RefSeq" id="WP_015830674.1">
    <property type="nucleotide sequence ID" value="NC_012969.1"/>
</dbReference>
<evidence type="ECO:0000313" key="1">
    <source>
        <dbReference type="EMBL" id="ACT51327.1"/>
    </source>
</evidence>
<dbReference type="EMBL" id="CP001674">
    <property type="protein sequence ID" value="ACT51327.1"/>
    <property type="molecule type" value="Genomic_DNA"/>
</dbReference>
<dbReference type="Proteomes" id="UP000002743">
    <property type="component" value="Chromosome"/>
</dbReference>
<evidence type="ECO:0000313" key="2">
    <source>
        <dbReference type="Proteomes" id="UP000002743"/>
    </source>
</evidence>
<proteinExistence type="predicted"/>
<protein>
    <submittedName>
        <fullName evidence="1">Uncharacterized protein</fullName>
    </submittedName>
</protein>
<dbReference type="AlphaFoldDB" id="C6X800"/>
<dbReference type="HOGENOM" id="CLU_1056936_0_0_4"/>
<dbReference type="KEGG" id="mei:Msip34_2085"/>
<reference evidence="2" key="1">
    <citation type="submission" date="2009-07" db="EMBL/GenBank/DDBJ databases">
        <title>Complete sequence of chromosome of Methylovorus sp. SIP3-4.</title>
        <authorList>
            <person name="Lucas S."/>
            <person name="Copeland A."/>
            <person name="Lapidus A."/>
            <person name="Glavina del Rio T."/>
            <person name="Tice H."/>
            <person name="Bruce D."/>
            <person name="Goodwin L."/>
            <person name="Pitluck S."/>
            <person name="Clum A."/>
            <person name="Larimer F."/>
            <person name="Land M."/>
            <person name="Hauser L."/>
            <person name="Kyrpides N."/>
            <person name="Mikhailova N."/>
            <person name="Kayluzhnaya M."/>
            <person name="Chistoserdova L."/>
        </authorList>
    </citation>
    <scope>NUCLEOTIDE SEQUENCE [LARGE SCALE GENOMIC DNA]</scope>
    <source>
        <strain evidence="2">SIP3-4</strain>
    </source>
</reference>
<gene>
    <name evidence="1" type="ordered locus">Msip34_2085</name>
</gene>
<accession>C6X800</accession>
<name>C6X800_METGS</name>
<keyword evidence="2" id="KW-1185">Reference proteome</keyword>
<reference evidence="1 2" key="2">
    <citation type="journal article" date="2011" name="J. Bacteriol.">
        <title>Genomes of three methylotrophs from a single niche uncover genetic and metabolic divergence of Methylophilaceae.</title>
        <authorList>
            <person name="Lapidus A."/>
            <person name="Clum A."/>
            <person name="Labutti K."/>
            <person name="Kaluzhnaya M.G."/>
            <person name="Lim S."/>
            <person name="Beck D.A."/>
            <person name="Glavina Del Rio T."/>
            <person name="Nolan M."/>
            <person name="Mavromatis K."/>
            <person name="Huntemann M."/>
            <person name="Lucas S."/>
            <person name="Lidstrom M.E."/>
            <person name="Ivanova N."/>
            <person name="Chistoserdova L."/>
        </authorList>
    </citation>
    <scope>NUCLEOTIDE SEQUENCE [LARGE SCALE GENOMIC DNA]</scope>
    <source>
        <strain evidence="1 2">SIP3-4</strain>
    </source>
</reference>
<dbReference type="STRING" id="582744.Msip34_2085"/>